<keyword evidence="1" id="KW-1133">Transmembrane helix</keyword>
<protein>
    <submittedName>
        <fullName evidence="4">DUF4974 domain-containing protein</fullName>
    </submittedName>
</protein>
<gene>
    <name evidence="4" type="ORF">ED312_15580</name>
</gene>
<dbReference type="Gene3D" id="2.60.120.1440">
    <property type="match status" value="1"/>
</dbReference>
<keyword evidence="1" id="KW-0812">Transmembrane</keyword>
<evidence type="ECO:0000313" key="4">
    <source>
        <dbReference type="EMBL" id="RNL83084.1"/>
    </source>
</evidence>
<dbReference type="FunFam" id="2.60.120.1440:FF:000001">
    <property type="entry name" value="Putative anti-sigma factor"/>
    <property type="match status" value="1"/>
</dbReference>
<dbReference type="InterPro" id="IPR006860">
    <property type="entry name" value="FecR"/>
</dbReference>
<evidence type="ECO:0000259" key="2">
    <source>
        <dbReference type="Pfam" id="PF04773"/>
    </source>
</evidence>
<dbReference type="EMBL" id="RJTM01000107">
    <property type="protein sequence ID" value="RNL83084.1"/>
    <property type="molecule type" value="Genomic_DNA"/>
</dbReference>
<evidence type="ECO:0000259" key="3">
    <source>
        <dbReference type="Pfam" id="PF16344"/>
    </source>
</evidence>
<dbReference type="PANTHER" id="PTHR30273">
    <property type="entry name" value="PERIPLASMIC SIGNAL SENSOR AND SIGMA FACTOR ACTIVATOR FECR-RELATED"/>
    <property type="match status" value="1"/>
</dbReference>
<dbReference type="InterPro" id="IPR032508">
    <property type="entry name" value="FecR_C"/>
</dbReference>
<dbReference type="Gene3D" id="3.55.50.30">
    <property type="match status" value="1"/>
</dbReference>
<accession>A0A3N0E5G2</accession>
<dbReference type="AlphaFoldDB" id="A0A3N0E5G2"/>
<evidence type="ECO:0000313" key="5">
    <source>
        <dbReference type="Proteomes" id="UP000267469"/>
    </source>
</evidence>
<keyword evidence="1" id="KW-0472">Membrane</keyword>
<dbReference type="InterPro" id="IPR012373">
    <property type="entry name" value="Ferrdict_sens_TM"/>
</dbReference>
<dbReference type="OrthoDB" id="651134at2"/>
<organism evidence="4 5">
    <name type="scientific">Sinomicrobium pectinilyticum</name>
    <dbReference type="NCBI Taxonomy" id="1084421"/>
    <lineage>
        <taxon>Bacteria</taxon>
        <taxon>Pseudomonadati</taxon>
        <taxon>Bacteroidota</taxon>
        <taxon>Flavobacteriia</taxon>
        <taxon>Flavobacteriales</taxon>
        <taxon>Flavobacteriaceae</taxon>
        <taxon>Sinomicrobium</taxon>
    </lineage>
</organism>
<feature type="domain" description="Protein FecR C-terminal" evidence="3">
    <location>
        <begin position="270"/>
        <end position="338"/>
    </location>
</feature>
<proteinExistence type="predicted"/>
<evidence type="ECO:0000256" key="1">
    <source>
        <dbReference type="SAM" id="Phobius"/>
    </source>
</evidence>
<dbReference type="GO" id="GO:0016989">
    <property type="term" value="F:sigma factor antagonist activity"/>
    <property type="evidence" value="ECO:0007669"/>
    <property type="project" value="TreeGrafter"/>
</dbReference>
<comment type="caution">
    <text evidence="4">The sequence shown here is derived from an EMBL/GenBank/DDBJ whole genome shotgun (WGS) entry which is preliminary data.</text>
</comment>
<feature type="domain" description="FecR protein" evidence="2">
    <location>
        <begin position="127"/>
        <end position="220"/>
    </location>
</feature>
<reference evidence="4 5" key="1">
    <citation type="submission" date="2018-10" db="EMBL/GenBank/DDBJ databases">
        <title>Sinomicrobium pectinilyticum sp. nov., a pectinase-producing bacterium isolated from alkaline and saline soil, and emended description of the genus Sinomicrobium.</title>
        <authorList>
            <person name="Cheng B."/>
            <person name="Li C."/>
            <person name="Lai Q."/>
            <person name="Du M."/>
            <person name="Shao Z."/>
            <person name="Xu P."/>
            <person name="Yang C."/>
        </authorList>
    </citation>
    <scope>NUCLEOTIDE SEQUENCE [LARGE SCALE GENOMIC DNA]</scope>
    <source>
        <strain evidence="4 5">5DNS001</strain>
    </source>
</reference>
<keyword evidence="5" id="KW-1185">Reference proteome</keyword>
<dbReference type="Pfam" id="PF04773">
    <property type="entry name" value="FecR"/>
    <property type="match status" value="1"/>
</dbReference>
<sequence>MDIQKEEKRELKERIMRSVTGYKRRERIKRGTLVLGCAVLMLSAGWFYLGGEQPSAIYDYARTLDRDSQKNGGKVELILEKGQRVKLAESDSTITYSQTGSKVTIGKSKIISRENTGKEKTAYNTLVVPYGRRSRIELSDGTVVWLNSGSRLVYPTAFPDDKREVYLEGEGIFEVAHNKKKPFMVLADNHKIRVLGTVFNVSNYKEDNSVKTVLKSGSVEVEYRGDGIWKGKETIKIAPGTMTEYEKNTGKMTSGEVDVEDFFSWKEGVLILKSSKMEDIVKKLSRYYNIEIKIEDEKLAKETFSGHLDLKESVENVIRTINKTTDFKYFRSEENNQWIIN</sequence>
<dbReference type="Proteomes" id="UP000267469">
    <property type="component" value="Unassembled WGS sequence"/>
</dbReference>
<feature type="transmembrane region" description="Helical" evidence="1">
    <location>
        <begin position="32"/>
        <end position="49"/>
    </location>
</feature>
<dbReference type="PANTHER" id="PTHR30273:SF2">
    <property type="entry name" value="PROTEIN FECR"/>
    <property type="match status" value="1"/>
</dbReference>
<name>A0A3N0E5G2_SINP1</name>
<dbReference type="Pfam" id="PF16344">
    <property type="entry name" value="FecR_C"/>
    <property type="match status" value="1"/>
</dbReference>